<dbReference type="Gene3D" id="2.20.20.160">
    <property type="match status" value="1"/>
</dbReference>
<dbReference type="OrthoDB" id="6413868at2759"/>
<feature type="region of interest" description="Disordered" evidence="1">
    <location>
        <begin position="49"/>
        <end position="96"/>
    </location>
</feature>
<protein>
    <submittedName>
        <fullName evidence="3">(African queen) hypothetical protein</fullName>
    </submittedName>
</protein>
<feature type="chain" id="PRO_5035276903" evidence="2">
    <location>
        <begin position="20"/>
        <end position="519"/>
    </location>
</feature>
<evidence type="ECO:0000313" key="3">
    <source>
        <dbReference type="EMBL" id="CAG9566117.1"/>
    </source>
</evidence>
<proteinExistence type="predicted"/>
<reference evidence="3" key="1">
    <citation type="submission" date="2021-09" db="EMBL/GenBank/DDBJ databases">
        <authorList>
            <person name="Martin H S."/>
        </authorList>
    </citation>
    <scope>NUCLEOTIDE SEQUENCE</scope>
</reference>
<evidence type="ECO:0000256" key="1">
    <source>
        <dbReference type="SAM" id="MobiDB-lite"/>
    </source>
</evidence>
<keyword evidence="4" id="KW-1185">Reference proteome</keyword>
<dbReference type="EMBL" id="CAKASE010000056">
    <property type="protein sequence ID" value="CAG9566117.1"/>
    <property type="molecule type" value="Genomic_DNA"/>
</dbReference>
<evidence type="ECO:0000313" key="4">
    <source>
        <dbReference type="Proteomes" id="UP000789524"/>
    </source>
</evidence>
<feature type="signal peptide" evidence="2">
    <location>
        <begin position="1"/>
        <end position="19"/>
    </location>
</feature>
<comment type="caution">
    <text evidence="3">The sequence shown here is derived from an EMBL/GenBank/DDBJ whole genome shotgun (WGS) entry which is preliminary data.</text>
</comment>
<accession>A0A8J2QRM6</accession>
<dbReference type="Proteomes" id="UP000789524">
    <property type="component" value="Unassembled WGS sequence"/>
</dbReference>
<name>A0A8J2QRM6_9NEOP</name>
<dbReference type="AlphaFoldDB" id="A0A8J2QRM6"/>
<feature type="compositionally biased region" description="Polar residues" evidence="1">
    <location>
        <begin position="71"/>
        <end position="89"/>
    </location>
</feature>
<keyword evidence="2" id="KW-0732">Signal</keyword>
<sequence length="519" mass="58389">MTSKLFALVALAALAAVHADPPRPRLIDFNPWSWIPSNRNKSPSIMDYFFPPSRTPKNSNLDPPADRQPPTDFTTQDNTPTMTTIQERPTTVARKSHNKIKTTVSVVRPTATTPPKTKKSSQKHVATDTTIEIKTTPTIKTETLPPTTTTVTSTAKPPKRYSIKPVRTTETPTVQDTESTVNVNSDSTETVMGTDTSGTTAEITKETAVTSNIATETRTTDSNTGTETTIMAESTVTEPADSREGYLPLRDKPQQTHVKINEQTNKETVPLPAGSTNVLAKPTKYHYYPHNQHIYLLPECAIQQVCNAVYVRLNYTQPLCACPARYRDPCSASLNADDLHTTRLTTDSKKKYAKKAVTLVKTCEAVSEMRECRAPRDWSLLALQNIRTGKSHYLVICRCPETHILEGPMSHDQPTYASVPGIRVYGMMCVRPTTAYHSSFNNRYTPSVQSTTSTYKVDYSQAHSYDKPVYNRYHTHSYLNSNFYNRRSRAARVRRMTSEYPPFPWYKVKELARSLHWIN</sequence>
<evidence type="ECO:0000256" key="2">
    <source>
        <dbReference type="SAM" id="SignalP"/>
    </source>
</evidence>
<organism evidence="3 4">
    <name type="scientific">Danaus chrysippus</name>
    <name type="common">African queen</name>
    <dbReference type="NCBI Taxonomy" id="151541"/>
    <lineage>
        <taxon>Eukaryota</taxon>
        <taxon>Metazoa</taxon>
        <taxon>Ecdysozoa</taxon>
        <taxon>Arthropoda</taxon>
        <taxon>Hexapoda</taxon>
        <taxon>Insecta</taxon>
        <taxon>Pterygota</taxon>
        <taxon>Neoptera</taxon>
        <taxon>Endopterygota</taxon>
        <taxon>Lepidoptera</taxon>
        <taxon>Glossata</taxon>
        <taxon>Ditrysia</taxon>
        <taxon>Papilionoidea</taxon>
        <taxon>Nymphalidae</taxon>
        <taxon>Danainae</taxon>
        <taxon>Danaini</taxon>
        <taxon>Danaina</taxon>
        <taxon>Danaus</taxon>
        <taxon>Anosia</taxon>
    </lineage>
</organism>
<gene>
    <name evidence="3" type="ORF">DCHRY22_LOCUS6836</name>
</gene>